<evidence type="ECO:0000313" key="2">
    <source>
        <dbReference type="EMBL" id="GAA1396170.1"/>
    </source>
</evidence>
<dbReference type="SUPFAM" id="SSF54637">
    <property type="entry name" value="Thioesterase/thiol ester dehydrase-isomerase"/>
    <property type="match status" value="1"/>
</dbReference>
<dbReference type="Gene3D" id="3.10.129.10">
    <property type="entry name" value="Hotdog Thioesterase"/>
    <property type="match status" value="1"/>
</dbReference>
<name>A0ABP4IQ61_9ACTN</name>
<evidence type="ECO:0000313" key="3">
    <source>
        <dbReference type="Proteomes" id="UP001499863"/>
    </source>
</evidence>
<reference evidence="3" key="1">
    <citation type="journal article" date="2019" name="Int. J. Syst. Evol. Microbiol.">
        <title>The Global Catalogue of Microorganisms (GCM) 10K type strain sequencing project: providing services to taxonomists for standard genome sequencing and annotation.</title>
        <authorList>
            <consortium name="The Broad Institute Genomics Platform"/>
            <consortium name="The Broad Institute Genome Sequencing Center for Infectious Disease"/>
            <person name="Wu L."/>
            <person name="Ma J."/>
        </authorList>
    </citation>
    <scope>NUCLEOTIDE SEQUENCE [LARGE SCALE GENOMIC DNA]</scope>
    <source>
        <strain evidence="3">JCM 12393</strain>
    </source>
</reference>
<keyword evidence="3" id="KW-1185">Reference proteome</keyword>
<dbReference type="Pfam" id="PF13279">
    <property type="entry name" value="4HBT_2"/>
    <property type="match status" value="1"/>
</dbReference>
<accession>A0ABP4IQ61</accession>
<comment type="caution">
    <text evidence="2">The sequence shown here is derived from an EMBL/GenBank/DDBJ whole genome shotgun (WGS) entry which is preliminary data.</text>
</comment>
<dbReference type="RefSeq" id="WP_344335395.1">
    <property type="nucleotide sequence ID" value="NZ_BAAAKJ010000171.1"/>
</dbReference>
<organism evidence="2 3">
    <name type="scientific">Kitasatospora putterlickiae</name>
    <dbReference type="NCBI Taxonomy" id="221725"/>
    <lineage>
        <taxon>Bacteria</taxon>
        <taxon>Bacillati</taxon>
        <taxon>Actinomycetota</taxon>
        <taxon>Actinomycetes</taxon>
        <taxon>Kitasatosporales</taxon>
        <taxon>Streptomycetaceae</taxon>
        <taxon>Kitasatospora</taxon>
    </lineage>
</organism>
<dbReference type="InterPro" id="IPR029069">
    <property type="entry name" value="HotDog_dom_sf"/>
</dbReference>
<evidence type="ECO:0008006" key="4">
    <source>
        <dbReference type="Google" id="ProtNLM"/>
    </source>
</evidence>
<protein>
    <recommendedName>
        <fullName evidence="4">Thioesterase</fullName>
    </recommendedName>
</protein>
<feature type="region of interest" description="Disordered" evidence="1">
    <location>
        <begin position="162"/>
        <end position="198"/>
    </location>
</feature>
<sequence>MSAAATQAVDVNAHVVACPTRWSDVDENGHINNARLVSYVQEGIYDLFCHHAVAVRESLFPSGFLIARHEIDYLEQLYHRPEPLLVQLTVERLGRSSAHIVVKVCRGSHTFMRARTVVVARDAVSGRSRTLSPSERRFLSGFLADGVVPVVPPRVAIAAPRGSLSASSSGHHPARRRLSNPSALTRGVPVIPDGRRAR</sequence>
<evidence type="ECO:0000256" key="1">
    <source>
        <dbReference type="SAM" id="MobiDB-lite"/>
    </source>
</evidence>
<dbReference type="EMBL" id="BAAAKJ010000171">
    <property type="protein sequence ID" value="GAA1396170.1"/>
    <property type="molecule type" value="Genomic_DNA"/>
</dbReference>
<proteinExistence type="predicted"/>
<gene>
    <name evidence="2" type="ORF">GCM10009639_32030</name>
</gene>
<dbReference type="CDD" id="cd00586">
    <property type="entry name" value="4HBT"/>
    <property type="match status" value="1"/>
</dbReference>
<dbReference type="Proteomes" id="UP001499863">
    <property type="component" value="Unassembled WGS sequence"/>
</dbReference>